<comment type="caution">
    <text evidence="11">The sequence shown here is derived from an EMBL/GenBank/DDBJ whole genome shotgun (WGS) entry which is preliminary data.</text>
</comment>
<keyword evidence="8" id="KW-0326">Glycosidase</keyword>
<dbReference type="InterPro" id="IPR001764">
    <property type="entry name" value="Glyco_hydro_3_N"/>
</dbReference>
<comment type="catalytic activity">
    <reaction evidence="1">
        <text>Hydrolysis of terminal, non-reducing beta-D-glucosyl residues with release of beta-D-glucose.</text>
        <dbReference type="EC" id="3.2.1.21"/>
    </reaction>
</comment>
<dbReference type="InterPro" id="IPR013783">
    <property type="entry name" value="Ig-like_fold"/>
</dbReference>
<dbReference type="InterPro" id="IPR036881">
    <property type="entry name" value="Glyco_hydro_3_C_sf"/>
</dbReference>
<dbReference type="SUPFAM" id="SSF51445">
    <property type="entry name" value="(Trans)glycosidases"/>
    <property type="match status" value="1"/>
</dbReference>
<dbReference type="GO" id="GO:0009251">
    <property type="term" value="P:glucan catabolic process"/>
    <property type="evidence" value="ECO:0007669"/>
    <property type="project" value="TreeGrafter"/>
</dbReference>
<dbReference type="FunFam" id="2.60.40.10:FF:000495">
    <property type="entry name" value="Periplasmic beta-glucosidase"/>
    <property type="match status" value="1"/>
</dbReference>
<evidence type="ECO:0000256" key="1">
    <source>
        <dbReference type="ARBA" id="ARBA00000448"/>
    </source>
</evidence>
<evidence type="ECO:0000256" key="9">
    <source>
        <dbReference type="ARBA" id="ARBA00067498"/>
    </source>
</evidence>
<dbReference type="PANTHER" id="PTHR30620:SF16">
    <property type="entry name" value="LYSOSOMAL BETA GLUCOSIDASE"/>
    <property type="match status" value="1"/>
</dbReference>
<dbReference type="Gene3D" id="3.40.50.1700">
    <property type="entry name" value="Glycoside hydrolase family 3 C-terminal domain"/>
    <property type="match status" value="1"/>
</dbReference>
<reference evidence="11" key="1">
    <citation type="submission" date="2023-03" db="EMBL/GenBank/DDBJ databases">
        <title>Stygiobacter electus gen. nov., sp. nov., facultatively anaerobic thermotolerant bacterium of the class Ignavibacteria from a well of Yessentuki mineral water deposit.</title>
        <authorList>
            <person name="Podosokorskaya O.A."/>
            <person name="Elcheninov A.G."/>
            <person name="Petrova N.F."/>
            <person name="Zavarzina D.G."/>
            <person name="Kublanov I.V."/>
            <person name="Merkel A.Y."/>
        </authorList>
    </citation>
    <scope>NUCLEOTIDE SEQUENCE</scope>
    <source>
        <strain evidence="11">09-Me</strain>
    </source>
</reference>
<evidence type="ECO:0000259" key="10">
    <source>
        <dbReference type="SMART" id="SM01217"/>
    </source>
</evidence>
<dbReference type="RefSeq" id="WP_321535250.1">
    <property type="nucleotide sequence ID" value="NZ_JARGDL010000004.1"/>
</dbReference>
<dbReference type="PRINTS" id="PR00133">
    <property type="entry name" value="GLHYDRLASE3"/>
</dbReference>
<evidence type="ECO:0000256" key="3">
    <source>
        <dbReference type="ARBA" id="ARBA00005336"/>
    </source>
</evidence>
<dbReference type="InterPro" id="IPR002772">
    <property type="entry name" value="Glyco_hydro_3_C"/>
</dbReference>
<dbReference type="EC" id="3.2.1.21" evidence="4"/>
<evidence type="ECO:0000256" key="5">
    <source>
        <dbReference type="ARBA" id="ARBA00022729"/>
    </source>
</evidence>
<name>A0AAE3P1V7_9BACT</name>
<dbReference type="Gene3D" id="3.20.20.300">
    <property type="entry name" value="Glycoside hydrolase, family 3, N-terminal domain"/>
    <property type="match status" value="1"/>
</dbReference>
<evidence type="ECO:0000256" key="7">
    <source>
        <dbReference type="ARBA" id="ARBA00022801"/>
    </source>
</evidence>
<evidence type="ECO:0000313" key="11">
    <source>
        <dbReference type="EMBL" id="MDF1611483.1"/>
    </source>
</evidence>
<dbReference type="FunFam" id="3.40.50.1700:FF:000004">
    <property type="entry name" value="Periplasmic beta-glucosidase"/>
    <property type="match status" value="1"/>
</dbReference>
<gene>
    <name evidence="11" type="ORF">P0M35_04920</name>
</gene>
<accession>A0AAE3P1V7</accession>
<comment type="subcellular location">
    <subcellularLocation>
        <location evidence="2">Periplasm</location>
    </subcellularLocation>
</comment>
<dbReference type="InterPro" id="IPR026891">
    <property type="entry name" value="Fn3-like"/>
</dbReference>
<dbReference type="AlphaFoldDB" id="A0AAE3P1V7"/>
<keyword evidence="6" id="KW-0574">Periplasm</keyword>
<dbReference type="InterPro" id="IPR036962">
    <property type="entry name" value="Glyco_hydro_3_N_sf"/>
</dbReference>
<dbReference type="Pfam" id="PF01915">
    <property type="entry name" value="Glyco_hydro_3_C"/>
    <property type="match status" value="1"/>
</dbReference>
<evidence type="ECO:0000256" key="6">
    <source>
        <dbReference type="ARBA" id="ARBA00022764"/>
    </source>
</evidence>
<dbReference type="GO" id="GO:0008422">
    <property type="term" value="F:beta-glucosidase activity"/>
    <property type="evidence" value="ECO:0007669"/>
    <property type="project" value="UniProtKB-EC"/>
</dbReference>
<evidence type="ECO:0000256" key="2">
    <source>
        <dbReference type="ARBA" id="ARBA00004418"/>
    </source>
</evidence>
<dbReference type="Gene3D" id="2.60.40.10">
    <property type="entry name" value="Immunoglobulins"/>
    <property type="match status" value="1"/>
</dbReference>
<keyword evidence="5" id="KW-0732">Signal</keyword>
<dbReference type="InterPro" id="IPR051915">
    <property type="entry name" value="Cellulose_Degrad_GH3"/>
</dbReference>
<dbReference type="PANTHER" id="PTHR30620">
    <property type="entry name" value="PERIPLASMIC BETA-GLUCOSIDASE-RELATED"/>
    <property type="match status" value="1"/>
</dbReference>
<sequence length="739" mass="81670">MKRIISSIVLLLIISISIYSQKKSYTERADSVLALMTLEEKVGQLVQYSGDWATGASTGRPASSSDELIRQGKVGSFLNITGAAKTKKLQKIAIEESRLKIPLIFGLDVIHGYASTFPIPLAEASTWNPSLVEKSARMQAIEASSAGIHWTFNPMVDIARDPRWGRIMEGSGEDPYLGSVMATARVRGYQGNDLSANNTILACVKHYAGYGGAEGGRDYNTVDMSERNFRDFYLPPYKAAVEAGAGSLMASFNEIGGVPSSASQFLMTKILRDEWKTDAFVVSDWNSIGELIPHGVAKDLKQAAELGIKATVDMDMEANAYYYHLADLVKEGKVDIKFVDDAVRRVLIAKFKLGLFDDPYKYCDEEREKNTLVSKEIVNATKEVALESIVLLKNEKNLLPLSKKLKSIAVVGQLAKSKDDPLGGWSGMSDSNRVTSILEGLQNKVGNEIKINYAEGAKFKGNDKSGFNEAIQLAKKSDVIIAVVGEGRYMNGEAASRATLDIPGVQEDLLKELKKTGKPIVVVLMNGRPLTIPWVQENVNSILEIWNPGIKAGDAVADILFGDFNPSGKLPVTFPRYVGQIPIYYNHKNTGRPYDPNNHYTSYYMDLENTPLYPFGFGLSYTTFEYSDIKLDKSEIKKDESLIVSVEVKNTGSREGQEVVQLYIRDLVGSVTRPVKELKDFAKINLKPGETKKVEFTITPDKLKFYDINMNYVVEPGDFKVFVGTNSVDVKEASFKVIE</sequence>
<organism evidence="11 12">
    <name type="scientific">Stygiobacter electus</name>
    <dbReference type="NCBI Taxonomy" id="3032292"/>
    <lineage>
        <taxon>Bacteria</taxon>
        <taxon>Pseudomonadati</taxon>
        <taxon>Ignavibacteriota</taxon>
        <taxon>Ignavibacteria</taxon>
        <taxon>Ignavibacteriales</taxon>
        <taxon>Melioribacteraceae</taxon>
        <taxon>Stygiobacter</taxon>
    </lineage>
</organism>
<dbReference type="InterPro" id="IPR017853">
    <property type="entry name" value="GH"/>
</dbReference>
<protein>
    <recommendedName>
        <fullName evidence="9">Periplasmic beta-glucosidase</fullName>
        <ecNumber evidence="4">3.2.1.21</ecNumber>
    </recommendedName>
</protein>
<comment type="similarity">
    <text evidence="3">Belongs to the glycosyl hydrolase 3 family.</text>
</comment>
<dbReference type="FunFam" id="3.20.20.300:FF:000005">
    <property type="entry name" value="Periplasmic beta-glucosidase"/>
    <property type="match status" value="1"/>
</dbReference>
<proteinExistence type="inferred from homology"/>
<evidence type="ECO:0000256" key="8">
    <source>
        <dbReference type="ARBA" id="ARBA00023295"/>
    </source>
</evidence>
<dbReference type="Pfam" id="PF00933">
    <property type="entry name" value="Glyco_hydro_3"/>
    <property type="match status" value="1"/>
</dbReference>
<keyword evidence="7 11" id="KW-0378">Hydrolase</keyword>
<dbReference type="SMART" id="SM01217">
    <property type="entry name" value="Fn3_like"/>
    <property type="match status" value="1"/>
</dbReference>
<evidence type="ECO:0000313" key="12">
    <source>
        <dbReference type="Proteomes" id="UP001221302"/>
    </source>
</evidence>
<keyword evidence="12" id="KW-1185">Reference proteome</keyword>
<dbReference type="GO" id="GO:0042597">
    <property type="term" value="C:periplasmic space"/>
    <property type="evidence" value="ECO:0007669"/>
    <property type="project" value="UniProtKB-SubCell"/>
</dbReference>
<dbReference type="EMBL" id="JARGDL010000004">
    <property type="protein sequence ID" value="MDF1611483.1"/>
    <property type="molecule type" value="Genomic_DNA"/>
</dbReference>
<evidence type="ECO:0000256" key="4">
    <source>
        <dbReference type="ARBA" id="ARBA00012744"/>
    </source>
</evidence>
<dbReference type="Pfam" id="PF14310">
    <property type="entry name" value="Fn3-like"/>
    <property type="match status" value="1"/>
</dbReference>
<dbReference type="SUPFAM" id="SSF52279">
    <property type="entry name" value="Beta-D-glucan exohydrolase, C-terminal domain"/>
    <property type="match status" value="1"/>
</dbReference>
<feature type="domain" description="Fibronectin type III-like" evidence="10">
    <location>
        <begin position="658"/>
        <end position="727"/>
    </location>
</feature>
<dbReference type="Proteomes" id="UP001221302">
    <property type="component" value="Unassembled WGS sequence"/>
</dbReference>